<proteinExistence type="predicted"/>
<evidence type="ECO:0000313" key="1">
    <source>
        <dbReference type="EMBL" id="KAI4344432.1"/>
    </source>
</evidence>
<name>A0ACB9P8U0_BAUVA</name>
<keyword evidence="2" id="KW-1185">Reference proteome</keyword>
<protein>
    <submittedName>
        <fullName evidence="1">Uncharacterized protein</fullName>
    </submittedName>
</protein>
<reference evidence="1 2" key="1">
    <citation type="journal article" date="2022" name="DNA Res.">
        <title>Chromosomal-level genome assembly of the orchid tree Bauhinia variegata (Leguminosae; Cercidoideae) supports the allotetraploid origin hypothesis of Bauhinia.</title>
        <authorList>
            <person name="Zhong Y."/>
            <person name="Chen Y."/>
            <person name="Zheng D."/>
            <person name="Pang J."/>
            <person name="Liu Y."/>
            <person name="Luo S."/>
            <person name="Meng S."/>
            <person name="Qian L."/>
            <person name="Wei D."/>
            <person name="Dai S."/>
            <person name="Zhou R."/>
        </authorList>
    </citation>
    <scope>NUCLEOTIDE SEQUENCE [LARGE SCALE GENOMIC DNA]</scope>
    <source>
        <strain evidence="1">BV-YZ2020</strain>
    </source>
</reference>
<evidence type="ECO:0000313" key="2">
    <source>
        <dbReference type="Proteomes" id="UP000828941"/>
    </source>
</evidence>
<dbReference type="Proteomes" id="UP000828941">
    <property type="component" value="Chromosome 5"/>
</dbReference>
<dbReference type="EMBL" id="CM039430">
    <property type="protein sequence ID" value="KAI4344432.1"/>
    <property type="molecule type" value="Genomic_DNA"/>
</dbReference>
<sequence>MGTKIEYSINVLSTSAESNNLTVGGVDVWEHYKNKGLSDNLDRIGINKLEDPMDRMLDRNNIESIKKTMQMHENIFKHQVQELHRVYSVQKMMMDELKKDIRQKKLWSPMNGLSVSHPNVIDQQQGTRKTSYGPVQSLRDDPCSREKSGSCSTDTIKVTRGFDLERPAEEDILTGMRRFDEGEAGPSSHMVFQSCKMSNDHSIEEIEVDLTLSIGGGSQEKKRQSNVPQLACSDSPNRKSREFNLSASYKSDRLEGSSDPTTPISSSSVTVDQERKRPRWLPQSLKLK</sequence>
<comment type="caution">
    <text evidence="1">The sequence shown here is derived from an EMBL/GenBank/DDBJ whole genome shotgun (WGS) entry which is preliminary data.</text>
</comment>
<gene>
    <name evidence="1" type="ORF">L6164_011661</name>
</gene>
<organism evidence="1 2">
    <name type="scientific">Bauhinia variegata</name>
    <name type="common">Purple orchid tree</name>
    <name type="synonym">Phanera variegata</name>
    <dbReference type="NCBI Taxonomy" id="167791"/>
    <lineage>
        <taxon>Eukaryota</taxon>
        <taxon>Viridiplantae</taxon>
        <taxon>Streptophyta</taxon>
        <taxon>Embryophyta</taxon>
        <taxon>Tracheophyta</taxon>
        <taxon>Spermatophyta</taxon>
        <taxon>Magnoliopsida</taxon>
        <taxon>eudicotyledons</taxon>
        <taxon>Gunneridae</taxon>
        <taxon>Pentapetalae</taxon>
        <taxon>rosids</taxon>
        <taxon>fabids</taxon>
        <taxon>Fabales</taxon>
        <taxon>Fabaceae</taxon>
        <taxon>Cercidoideae</taxon>
        <taxon>Cercideae</taxon>
        <taxon>Bauhiniinae</taxon>
        <taxon>Bauhinia</taxon>
    </lineage>
</organism>
<accession>A0ACB9P8U0</accession>